<gene>
    <name evidence="6" type="ORF">GCM10023144_22040</name>
</gene>
<name>A0ABP8GZQ4_9BURK</name>
<evidence type="ECO:0000256" key="1">
    <source>
        <dbReference type="ARBA" id="ARBA00009437"/>
    </source>
</evidence>
<accession>A0ABP8GZQ4</accession>
<dbReference type="Pfam" id="PF03466">
    <property type="entry name" value="LysR_substrate"/>
    <property type="match status" value="1"/>
</dbReference>
<dbReference type="SUPFAM" id="SSF53850">
    <property type="entry name" value="Periplasmic binding protein-like II"/>
    <property type="match status" value="1"/>
</dbReference>
<evidence type="ECO:0000256" key="4">
    <source>
        <dbReference type="ARBA" id="ARBA00023163"/>
    </source>
</evidence>
<evidence type="ECO:0000313" key="6">
    <source>
        <dbReference type="EMBL" id="GAA4332277.1"/>
    </source>
</evidence>
<evidence type="ECO:0000256" key="2">
    <source>
        <dbReference type="ARBA" id="ARBA00023015"/>
    </source>
</evidence>
<dbReference type="InterPro" id="IPR050950">
    <property type="entry name" value="HTH-type_LysR_regulators"/>
</dbReference>
<dbReference type="Proteomes" id="UP001501671">
    <property type="component" value="Unassembled WGS sequence"/>
</dbReference>
<feature type="domain" description="HTH lysR-type" evidence="5">
    <location>
        <begin position="4"/>
        <end position="61"/>
    </location>
</feature>
<dbReference type="EMBL" id="BAABFO010000009">
    <property type="protein sequence ID" value="GAA4332277.1"/>
    <property type="molecule type" value="Genomic_DNA"/>
</dbReference>
<proteinExistence type="inferred from homology"/>
<dbReference type="InterPro" id="IPR000847">
    <property type="entry name" value="LysR_HTH_N"/>
</dbReference>
<evidence type="ECO:0000256" key="3">
    <source>
        <dbReference type="ARBA" id="ARBA00023125"/>
    </source>
</evidence>
<keyword evidence="4" id="KW-0804">Transcription</keyword>
<dbReference type="SUPFAM" id="SSF46785">
    <property type="entry name" value="Winged helix' DNA-binding domain"/>
    <property type="match status" value="1"/>
</dbReference>
<reference evidence="7" key="1">
    <citation type="journal article" date="2019" name="Int. J. Syst. Evol. Microbiol.">
        <title>The Global Catalogue of Microorganisms (GCM) 10K type strain sequencing project: providing services to taxonomists for standard genome sequencing and annotation.</title>
        <authorList>
            <consortium name="The Broad Institute Genomics Platform"/>
            <consortium name="The Broad Institute Genome Sequencing Center for Infectious Disease"/>
            <person name="Wu L."/>
            <person name="Ma J."/>
        </authorList>
    </citation>
    <scope>NUCLEOTIDE SEQUENCE [LARGE SCALE GENOMIC DNA]</scope>
    <source>
        <strain evidence="7">JCM 17666</strain>
    </source>
</reference>
<dbReference type="Pfam" id="PF00126">
    <property type="entry name" value="HTH_1"/>
    <property type="match status" value="1"/>
</dbReference>
<protein>
    <submittedName>
        <fullName evidence="6">LysR substrate-binding domain-containing protein</fullName>
    </submittedName>
</protein>
<dbReference type="PROSITE" id="PS50931">
    <property type="entry name" value="HTH_LYSR"/>
    <property type="match status" value="1"/>
</dbReference>
<keyword evidence="7" id="KW-1185">Reference proteome</keyword>
<dbReference type="PANTHER" id="PTHR30419">
    <property type="entry name" value="HTH-TYPE TRANSCRIPTIONAL REGULATOR YBHD"/>
    <property type="match status" value="1"/>
</dbReference>
<comment type="similarity">
    <text evidence="1">Belongs to the LysR transcriptional regulatory family.</text>
</comment>
<organism evidence="6 7">
    <name type="scientific">Pigmentiphaga soli</name>
    <dbReference type="NCBI Taxonomy" id="1007095"/>
    <lineage>
        <taxon>Bacteria</taxon>
        <taxon>Pseudomonadati</taxon>
        <taxon>Pseudomonadota</taxon>
        <taxon>Betaproteobacteria</taxon>
        <taxon>Burkholderiales</taxon>
        <taxon>Alcaligenaceae</taxon>
        <taxon>Pigmentiphaga</taxon>
    </lineage>
</organism>
<dbReference type="InterPro" id="IPR005119">
    <property type="entry name" value="LysR_subst-bd"/>
</dbReference>
<sequence length="301" mass="33289">MKKLDIASLELLVLAIEENSLTKAAKLENQVASAASKRLSMLEARVGTALLQRHGRGVKPTAAGAMLYHRAKAILRSVQVAEDALAAYNRDGNSKIRLVANPSTTIQWLPRVVSGFARLHPGVRVDLVEAHSKNIPILISDGDADIGIYHALHPNPGVVSFPYRKDRIGLVVPQGHPLERHSALRLEDALEYDFLGYFPLHTLEAFMGIAGHTISRPPSIKLQVSNLEARCLMVREGLGLAIAPENIVRTYLRPLALSLLRLTDEWAERAFFICVRDPETLRGAALDLLNYLRQTRQNQPD</sequence>
<dbReference type="InterPro" id="IPR036390">
    <property type="entry name" value="WH_DNA-bd_sf"/>
</dbReference>
<keyword evidence="3" id="KW-0238">DNA-binding</keyword>
<dbReference type="PANTHER" id="PTHR30419:SF2">
    <property type="entry name" value="LYSR FAMILY TRANSCRIPTIONAL REGULATOR"/>
    <property type="match status" value="1"/>
</dbReference>
<dbReference type="RefSeq" id="WP_345249293.1">
    <property type="nucleotide sequence ID" value="NZ_BAABFO010000009.1"/>
</dbReference>
<dbReference type="Gene3D" id="3.40.190.290">
    <property type="match status" value="1"/>
</dbReference>
<keyword evidence="2" id="KW-0805">Transcription regulation</keyword>
<dbReference type="Gene3D" id="1.10.10.10">
    <property type="entry name" value="Winged helix-like DNA-binding domain superfamily/Winged helix DNA-binding domain"/>
    <property type="match status" value="1"/>
</dbReference>
<dbReference type="InterPro" id="IPR036388">
    <property type="entry name" value="WH-like_DNA-bd_sf"/>
</dbReference>
<evidence type="ECO:0000259" key="5">
    <source>
        <dbReference type="PROSITE" id="PS50931"/>
    </source>
</evidence>
<evidence type="ECO:0000313" key="7">
    <source>
        <dbReference type="Proteomes" id="UP001501671"/>
    </source>
</evidence>
<comment type="caution">
    <text evidence="6">The sequence shown here is derived from an EMBL/GenBank/DDBJ whole genome shotgun (WGS) entry which is preliminary data.</text>
</comment>